<evidence type="ECO:0000313" key="9">
    <source>
        <dbReference type="EMBL" id="CAG5123635.1"/>
    </source>
</evidence>
<evidence type="ECO:0000256" key="2">
    <source>
        <dbReference type="ARBA" id="ARBA00022490"/>
    </source>
</evidence>
<dbReference type="Gene3D" id="3.30.70.870">
    <property type="entry name" value="Elongation Factor G (Translational Gtpase), domain 3"/>
    <property type="match status" value="1"/>
</dbReference>
<dbReference type="Pfam" id="PF14492">
    <property type="entry name" value="EFG_III"/>
    <property type="match status" value="1"/>
</dbReference>
<dbReference type="InterPro" id="IPR020568">
    <property type="entry name" value="Ribosomal_Su5_D2-typ_SF"/>
</dbReference>
<dbReference type="PROSITE" id="PS51722">
    <property type="entry name" value="G_TR_2"/>
    <property type="match status" value="1"/>
</dbReference>
<dbReference type="CDD" id="cd16268">
    <property type="entry name" value="EF2_II"/>
    <property type="match status" value="1"/>
</dbReference>
<dbReference type="SUPFAM" id="SSF52540">
    <property type="entry name" value="P-loop containing nucleoside triphosphate hydrolases"/>
    <property type="match status" value="1"/>
</dbReference>
<comment type="subcellular location">
    <subcellularLocation>
        <location evidence="1">Cytoplasm</location>
    </subcellularLocation>
</comment>
<proteinExistence type="predicted"/>
<dbReference type="InterPro" id="IPR000795">
    <property type="entry name" value="T_Tr_GTP-bd_dom"/>
</dbReference>
<dbReference type="SMART" id="SM00838">
    <property type="entry name" value="EFG_C"/>
    <property type="match status" value="1"/>
</dbReference>
<accession>A0A8S3Z6I9</accession>
<evidence type="ECO:0000313" key="10">
    <source>
        <dbReference type="Proteomes" id="UP000678393"/>
    </source>
</evidence>
<keyword evidence="5" id="KW-0648">Protein biosynthesis</keyword>
<comment type="caution">
    <text evidence="9">The sequence shown here is derived from an EMBL/GenBank/DDBJ whole genome shotgun (WGS) entry which is preliminary data.</text>
</comment>
<dbReference type="GO" id="GO:0043022">
    <property type="term" value="F:ribosome binding"/>
    <property type="evidence" value="ECO:0007669"/>
    <property type="project" value="TreeGrafter"/>
</dbReference>
<evidence type="ECO:0000256" key="6">
    <source>
        <dbReference type="ARBA" id="ARBA00023134"/>
    </source>
</evidence>
<organism evidence="9 10">
    <name type="scientific">Candidula unifasciata</name>
    <dbReference type="NCBI Taxonomy" id="100452"/>
    <lineage>
        <taxon>Eukaryota</taxon>
        <taxon>Metazoa</taxon>
        <taxon>Spiralia</taxon>
        <taxon>Lophotrochozoa</taxon>
        <taxon>Mollusca</taxon>
        <taxon>Gastropoda</taxon>
        <taxon>Heterobranchia</taxon>
        <taxon>Euthyneura</taxon>
        <taxon>Panpulmonata</taxon>
        <taxon>Eupulmonata</taxon>
        <taxon>Stylommatophora</taxon>
        <taxon>Helicina</taxon>
        <taxon>Helicoidea</taxon>
        <taxon>Geomitridae</taxon>
        <taxon>Candidula</taxon>
    </lineage>
</organism>
<evidence type="ECO:0000256" key="3">
    <source>
        <dbReference type="ARBA" id="ARBA00022741"/>
    </source>
</evidence>
<comment type="catalytic activity">
    <reaction evidence="7">
        <text>GTP + H2O = GDP + phosphate + H(+)</text>
        <dbReference type="Rhea" id="RHEA:19669"/>
        <dbReference type="ChEBI" id="CHEBI:15377"/>
        <dbReference type="ChEBI" id="CHEBI:15378"/>
        <dbReference type="ChEBI" id="CHEBI:37565"/>
        <dbReference type="ChEBI" id="CHEBI:43474"/>
        <dbReference type="ChEBI" id="CHEBI:58189"/>
    </reaction>
    <physiologicalReaction direction="left-to-right" evidence="7">
        <dbReference type="Rhea" id="RHEA:19670"/>
    </physiologicalReaction>
</comment>
<dbReference type="Gene3D" id="3.30.70.240">
    <property type="match status" value="1"/>
</dbReference>
<evidence type="ECO:0000256" key="4">
    <source>
        <dbReference type="ARBA" id="ARBA00022768"/>
    </source>
</evidence>
<dbReference type="Pfam" id="PF00679">
    <property type="entry name" value="EFG_C"/>
    <property type="match status" value="1"/>
</dbReference>
<dbReference type="InterPro" id="IPR035647">
    <property type="entry name" value="EFG_III/V"/>
</dbReference>
<dbReference type="InterPro" id="IPR005225">
    <property type="entry name" value="Small_GTP-bd"/>
</dbReference>
<evidence type="ECO:0000256" key="5">
    <source>
        <dbReference type="ARBA" id="ARBA00022917"/>
    </source>
</evidence>
<dbReference type="Proteomes" id="UP000678393">
    <property type="component" value="Unassembled WGS sequence"/>
</dbReference>
<dbReference type="SMART" id="SM00889">
    <property type="entry name" value="EFG_IV"/>
    <property type="match status" value="1"/>
</dbReference>
<evidence type="ECO:0000256" key="1">
    <source>
        <dbReference type="ARBA" id="ARBA00004496"/>
    </source>
</evidence>
<dbReference type="EMBL" id="CAJHNH020001574">
    <property type="protein sequence ID" value="CAG5123635.1"/>
    <property type="molecule type" value="Genomic_DNA"/>
</dbReference>
<dbReference type="InterPro" id="IPR041095">
    <property type="entry name" value="EFG_II"/>
</dbReference>
<sequence>MVYISMEVLQEAMRHRHNIRNIAVIAHVDHGKTTLTDSLLARAGFISSSQAGTKRATDTLKAEQEKGITIKSTAISLYYDLGAENMKQFGLTNSDGSGFLINLVDSPGHVDFSPEVTAALRIVDGAMVVVDCVSGVSVQTETVLRQALCERIKPVLMMNKLDRAIFEKGLSPEEIYCTLRNVVENVNALIATYAEDESPMGDLMMDPSKGNVAFGSGLHGWGFNLRQFANLYAAKFGIKEEKLMKRLWGENFYNPKTCQWTTEVTEGSVRGFNQFVLEPLIKILQAATDCDKANTSALLQKLGYHLTQNDLELEGKEFMRAAMKTWLPAADAMLDMIILHLPSPVTAQTYRTELLYEGPLDDDAAEAMKACDPNGPLMMYISKMVPSAEKGRFYAVGRVFSGTVALAKKTVVMMGGSVQGVDDAPCGNIVGLVGVDKFLQKSGTISTFEHAHNLKVLKFSVSPVVRVAVEPVNPQDLAKLVEGLRRLNKVEPLVQVTSEAGQHVVAGAGELHLEIILQDLEETYAGVPIKKSDPVVKYCETVTRESSRVCLAKSVNKLNKLYMMASPLPEGLSEEIERGDLSSDIKERARYLADNYSFDVNEARKIWCFGPNNSGPNIFIDSTHGVDTTRVRDAICAGFQWVSNEGVLCDETMRGVRFDLRDAQIHSDPAHCGGSQIIPAARRGLFASMLTASPALLEPVYMVEVQCPLTVIGSVMSVLSRRRGVVVEQLHHSGSPLCTVKAHTPVNETFGFSEELKSQTSGQAFLQCIFDHWQILPGDPLVSGSKAAEIVASVRKQKGLSANIPTLESVLDKL</sequence>
<protein>
    <recommendedName>
        <fullName evidence="8">Tr-type G domain-containing protein</fullName>
    </recommendedName>
</protein>
<dbReference type="InterPro" id="IPR009000">
    <property type="entry name" value="Transl_B-barrel_sf"/>
</dbReference>
<reference evidence="9" key="1">
    <citation type="submission" date="2021-04" db="EMBL/GenBank/DDBJ databases">
        <authorList>
            <consortium name="Molecular Ecology Group"/>
        </authorList>
    </citation>
    <scope>NUCLEOTIDE SEQUENCE</scope>
</reference>
<dbReference type="InterPro" id="IPR031157">
    <property type="entry name" value="G_TR_CS"/>
</dbReference>
<keyword evidence="4" id="KW-0251">Elongation factor</keyword>
<dbReference type="SUPFAM" id="SSF50447">
    <property type="entry name" value="Translation proteins"/>
    <property type="match status" value="1"/>
</dbReference>
<dbReference type="PRINTS" id="PR00315">
    <property type="entry name" value="ELONGATNFCT"/>
</dbReference>
<dbReference type="AlphaFoldDB" id="A0A8S3Z6I9"/>
<evidence type="ECO:0000256" key="7">
    <source>
        <dbReference type="ARBA" id="ARBA00049117"/>
    </source>
</evidence>
<dbReference type="SUPFAM" id="SSF54980">
    <property type="entry name" value="EF-G C-terminal domain-like"/>
    <property type="match status" value="2"/>
</dbReference>
<dbReference type="InterPro" id="IPR027417">
    <property type="entry name" value="P-loop_NTPase"/>
</dbReference>
<keyword evidence="6" id="KW-0342">GTP-binding</keyword>
<dbReference type="Gene3D" id="2.40.30.10">
    <property type="entry name" value="Translation factors"/>
    <property type="match status" value="2"/>
</dbReference>
<dbReference type="Gene3D" id="3.30.230.10">
    <property type="match status" value="1"/>
</dbReference>
<dbReference type="Pfam" id="PF00009">
    <property type="entry name" value="GTP_EFTU"/>
    <property type="match status" value="1"/>
</dbReference>
<dbReference type="GO" id="GO:0005829">
    <property type="term" value="C:cytosol"/>
    <property type="evidence" value="ECO:0007669"/>
    <property type="project" value="TreeGrafter"/>
</dbReference>
<dbReference type="FunFam" id="3.90.1430.10:FF:000003">
    <property type="entry name" value="Elongation factor 2"/>
    <property type="match status" value="1"/>
</dbReference>
<name>A0A8S3Z6I9_9EUPU</name>
<dbReference type="GO" id="GO:1990904">
    <property type="term" value="C:ribonucleoprotein complex"/>
    <property type="evidence" value="ECO:0007669"/>
    <property type="project" value="TreeGrafter"/>
</dbReference>
<dbReference type="InterPro" id="IPR014721">
    <property type="entry name" value="Ribsml_uS5_D2-typ_fold_subgr"/>
</dbReference>
<dbReference type="Pfam" id="PF03764">
    <property type="entry name" value="EFG_IV"/>
    <property type="match status" value="1"/>
</dbReference>
<dbReference type="InterPro" id="IPR000640">
    <property type="entry name" value="EFG_V-like"/>
</dbReference>
<evidence type="ECO:0000259" key="8">
    <source>
        <dbReference type="PROSITE" id="PS51722"/>
    </source>
</evidence>
<dbReference type="SUPFAM" id="SSF54211">
    <property type="entry name" value="Ribosomal protein S5 domain 2-like"/>
    <property type="match status" value="1"/>
</dbReference>
<dbReference type="CDD" id="cd01885">
    <property type="entry name" value="EF2"/>
    <property type="match status" value="1"/>
</dbReference>
<dbReference type="OrthoDB" id="364892at2759"/>
<gene>
    <name evidence="9" type="ORF">CUNI_LOCUS9193</name>
</gene>
<dbReference type="InterPro" id="IPR005517">
    <property type="entry name" value="Transl_elong_EFG/EF2_IV"/>
</dbReference>
<dbReference type="PROSITE" id="PS00301">
    <property type="entry name" value="G_TR_1"/>
    <property type="match status" value="1"/>
</dbReference>
<keyword evidence="3" id="KW-0547">Nucleotide-binding</keyword>
<dbReference type="Gene3D" id="3.40.50.300">
    <property type="entry name" value="P-loop containing nucleotide triphosphate hydrolases"/>
    <property type="match status" value="1"/>
</dbReference>
<dbReference type="FunFam" id="3.40.50.300:FF:000058">
    <property type="entry name" value="Translation elongation factor 2"/>
    <property type="match status" value="1"/>
</dbReference>
<dbReference type="CDD" id="cd01681">
    <property type="entry name" value="aeEF2_snRNP_like_IV"/>
    <property type="match status" value="1"/>
</dbReference>
<dbReference type="CDD" id="cd16261">
    <property type="entry name" value="EF2_snRNP_III"/>
    <property type="match status" value="1"/>
</dbReference>
<dbReference type="PANTHER" id="PTHR42908">
    <property type="entry name" value="TRANSLATION ELONGATION FACTOR-RELATED"/>
    <property type="match status" value="1"/>
</dbReference>
<dbReference type="PANTHER" id="PTHR42908:SF10">
    <property type="entry name" value="EUKARYOTIC TRANSLATION ELONGATION FACTOR 2"/>
    <property type="match status" value="1"/>
</dbReference>
<dbReference type="GO" id="GO:0005525">
    <property type="term" value="F:GTP binding"/>
    <property type="evidence" value="ECO:0007669"/>
    <property type="project" value="UniProtKB-KW"/>
</dbReference>
<dbReference type="CDD" id="cd04096">
    <property type="entry name" value="eEF2_snRNP_like_C"/>
    <property type="match status" value="1"/>
</dbReference>
<keyword evidence="2" id="KW-0963">Cytoplasm</keyword>
<dbReference type="FunFam" id="3.30.70.240:FF:000003">
    <property type="entry name" value="Translation elongation factor 2"/>
    <property type="match status" value="1"/>
</dbReference>
<dbReference type="FunFam" id="3.30.70.870:FF:000002">
    <property type="entry name" value="Translation elongation factor 2"/>
    <property type="match status" value="1"/>
</dbReference>
<dbReference type="FunFam" id="3.30.230.10:FF:000009">
    <property type="entry name" value="116 kDa U5 small nuclear ribonucleoprotein component"/>
    <property type="match status" value="1"/>
</dbReference>
<feature type="domain" description="Tr-type G" evidence="8">
    <location>
        <begin position="17"/>
        <end position="256"/>
    </location>
</feature>
<dbReference type="GO" id="GO:0003746">
    <property type="term" value="F:translation elongation factor activity"/>
    <property type="evidence" value="ECO:0007669"/>
    <property type="project" value="UniProtKB-KW"/>
</dbReference>
<dbReference type="GO" id="GO:0003924">
    <property type="term" value="F:GTPase activity"/>
    <property type="evidence" value="ECO:0007669"/>
    <property type="project" value="InterPro"/>
</dbReference>
<keyword evidence="10" id="KW-1185">Reference proteome</keyword>
<dbReference type="NCBIfam" id="TIGR00231">
    <property type="entry name" value="small_GTP"/>
    <property type="match status" value="1"/>
</dbReference>